<dbReference type="RefSeq" id="WP_099579046.1">
    <property type="nucleotide sequence ID" value="NZ_MJBI02000002.1"/>
</dbReference>
<comment type="caution">
    <text evidence="1">The sequence shown here is derived from an EMBL/GenBank/DDBJ whole genome shotgun (WGS) entry which is preliminary data.</text>
</comment>
<name>A0A395GCK9_9STAP</name>
<keyword evidence="2" id="KW-1185">Reference proteome</keyword>
<proteinExistence type="predicted"/>
<protein>
    <recommendedName>
        <fullName evidence="3">Cthe-2314-like HEPN domain-containing protein</fullName>
    </recommendedName>
</protein>
<dbReference type="EMBL" id="MJBI02000002">
    <property type="protein sequence ID" value="RAI81283.1"/>
    <property type="molecule type" value="Genomic_DNA"/>
</dbReference>
<reference evidence="1 2" key="1">
    <citation type="journal article" date="2018" name="Front. Microbiol.">
        <title>Description and Comparative Genomics of Macrococcus caseolyticus subsp. hominis subsp. nov., Macrococcus goetzii sp. nov., Macrococcus epidermidis sp. nov., and Macrococcus bohemicus sp. nov., Novel Macrococci From Human Clinical Material With Virulence Potential and Suspected Uptake of Foreign DNA by Natural Transformation.</title>
        <authorList>
            <person name="Maslanova I."/>
            <person name="Wertheimer Z."/>
            <person name="Sedlacek I."/>
            <person name="Svec P."/>
            <person name="Indrakova A."/>
            <person name="Kovarovic V."/>
            <person name="Schumann P."/>
            <person name="Sproer C."/>
            <person name="Kralova S."/>
            <person name="Sedo O."/>
            <person name="Kristofova L."/>
            <person name="Vrbovska V."/>
            <person name="Fuzik T."/>
            <person name="Petras P."/>
            <person name="Zdrahal Z."/>
            <person name="Ruzickova V."/>
            <person name="Doskar J."/>
            <person name="Pantucek R."/>
        </authorList>
    </citation>
    <scope>NUCLEOTIDE SEQUENCE [LARGE SCALE GENOMIC DNA]</scope>
    <source>
        <strain evidence="1 2">CCM 4927</strain>
    </source>
</reference>
<sequence length="227" mass="26546">MLGENQFLIKYVDPGSLISAFGNFPIGDEESTKLYELLITYDSNFFLYNVALENFDKAFLKVVNQEVYDLQSIINTSFYLNVCLRMINTLDDIQTKIFVYTHLHLNGLKGNLIPKDKYNNLLFHVYYEKYIKNDVIKYPIRATQFNRKTRDIRNSITHDGESLIIRNPINDSSGVYTFISFDGLRERNINLYMDIINAISSDLKEINQNRKDIETLILSDKHFVKNL</sequence>
<evidence type="ECO:0008006" key="3">
    <source>
        <dbReference type="Google" id="ProtNLM"/>
    </source>
</evidence>
<gene>
    <name evidence="1" type="ORF">BFS35_006865</name>
</gene>
<evidence type="ECO:0000313" key="1">
    <source>
        <dbReference type="EMBL" id="RAI81283.1"/>
    </source>
</evidence>
<evidence type="ECO:0000313" key="2">
    <source>
        <dbReference type="Proteomes" id="UP000229523"/>
    </source>
</evidence>
<accession>A0A395GCK9</accession>
<organism evidence="1 2">
    <name type="scientific">Macrococcoides goetzii</name>
    <dbReference type="NCBI Taxonomy" id="1891097"/>
    <lineage>
        <taxon>Bacteria</taxon>
        <taxon>Bacillati</taxon>
        <taxon>Bacillota</taxon>
        <taxon>Bacilli</taxon>
        <taxon>Bacillales</taxon>
        <taxon>Staphylococcaceae</taxon>
        <taxon>Macrococcoides</taxon>
    </lineage>
</organism>
<dbReference type="AlphaFoldDB" id="A0A395GCK9"/>
<dbReference type="Proteomes" id="UP000229523">
    <property type="component" value="Unassembled WGS sequence"/>
</dbReference>